<dbReference type="Gene3D" id="1.10.1370.40">
    <property type="match status" value="1"/>
</dbReference>
<dbReference type="Gene3D" id="3.40.390.10">
    <property type="entry name" value="Collagenase (Catalytic Domain)"/>
    <property type="match status" value="1"/>
</dbReference>
<evidence type="ECO:0000313" key="10">
    <source>
        <dbReference type="Proteomes" id="UP000004382"/>
    </source>
</evidence>
<dbReference type="InterPro" id="IPR024077">
    <property type="entry name" value="Neurolysin/TOP_dom2"/>
</dbReference>
<evidence type="ECO:0000256" key="5">
    <source>
        <dbReference type="ARBA" id="ARBA00022833"/>
    </source>
</evidence>
<keyword evidence="9" id="KW-0121">Carboxypeptidase</keyword>
<organism evidence="9 10">
    <name type="scientific">Methylorubrum extorquens DSM 13060</name>
    <dbReference type="NCBI Taxonomy" id="882800"/>
    <lineage>
        <taxon>Bacteria</taxon>
        <taxon>Pseudomonadati</taxon>
        <taxon>Pseudomonadota</taxon>
        <taxon>Alphaproteobacteria</taxon>
        <taxon>Hyphomicrobiales</taxon>
        <taxon>Methylobacteriaceae</taxon>
        <taxon>Methylorubrum</taxon>
    </lineage>
</organism>
<protein>
    <submittedName>
        <fullName evidence="9">Peptidyl-dipeptidase Dcp</fullName>
        <ecNumber evidence="9">3.4.15.5</ecNumber>
    </submittedName>
</protein>
<dbReference type="SUPFAM" id="SSF55486">
    <property type="entry name" value="Metalloproteases ('zincins'), catalytic domain"/>
    <property type="match status" value="1"/>
</dbReference>
<dbReference type="GO" id="GO:0005829">
    <property type="term" value="C:cytosol"/>
    <property type="evidence" value="ECO:0007669"/>
    <property type="project" value="UniProtKB-ARBA"/>
</dbReference>
<keyword evidence="5 7" id="KW-0862">Zinc</keyword>
<comment type="caution">
    <text evidence="9">The sequence shown here is derived from an EMBL/GenBank/DDBJ whole genome shotgun (WGS) entry which is preliminary data.</text>
</comment>
<evidence type="ECO:0000256" key="6">
    <source>
        <dbReference type="ARBA" id="ARBA00023049"/>
    </source>
</evidence>
<proteinExistence type="inferred from homology"/>
<dbReference type="EC" id="3.4.15.5" evidence="9"/>
<dbReference type="GO" id="GO:0004222">
    <property type="term" value="F:metalloendopeptidase activity"/>
    <property type="evidence" value="ECO:0007669"/>
    <property type="project" value="InterPro"/>
</dbReference>
<dbReference type="Proteomes" id="UP000004382">
    <property type="component" value="Unassembled WGS sequence"/>
</dbReference>
<dbReference type="InterPro" id="IPR024079">
    <property type="entry name" value="MetalloPept_cat_dom_sf"/>
</dbReference>
<evidence type="ECO:0000313" key="9">
    <source>
        <dbReference type="EMBL" id="EHP84488.1"/>
    </source>
</evidence>
<dbReference type="EMBL" id="AGJK01000325">
    <property type="protein sequence ID" value="EHP84488.1"/>
    <property type="molecule type" value="Genomic_DNA"/>
</dbReference>
<evidence type="ECO:0000259" key="8">
    <source>
        <dbReference type="Pfam" id="PF01432"/>
    </source>
</evidence>
<dbReference type="GO" id="GO:0006508">
    <property type="term" value="P:proteolysis"/>
    <property type="evidence" value="ECO:0007669"/>
    <property type="project" value="UniProtKB-KW"/>
</dbReference>
<name>H1KTF4_METEX</name>
<dbReference type="CDD" id="cd06456">
    <property type="entry name" value="M3A_DCP"/>
    <property type="match status" value="1"/>
</dbReference>
<dbReference type="InterPro" id="IPR001567">
    <property type="entry name" value="Pept_M3A_M3B_dom"/>
</dbReference>
<keyword evidence="6 7" id="KW-0482">Metalloprotease</keyword>
<keyword evidence="2 7" id="KW-0645">Protease</keyword>
<dbReference type="PANTHER" id="PTHR43660:SF1">
    <property type="entry name" value="DIPEPTIDYL CARBOXYPEPTIDASE"/>
    <property type="match status" value="1"/>
</dbReference>
<evidence type="ECO:0000256" key="4">
    <source>
        <dbReference type="ARBA" id="ARBA00022801"/>
    </source>
</evidence>
<keyword evidence="4 7" id="KW-0378">Hydrolase</keyword>
<dbReference type="PATRIC" id="fig|882800.3.peg.5718"/>
<evidence type="ECO:0000256" key="3">
    <source>
        <dbReference type="ARBA" id="ARBA00022723"/>
    </source>
</evidence>
<dbReference type="Pfam" id="PF01432">
    <property type="entry name" value="Peptidase_M3"/>
    <property type="match status" value="1"/>
</dbReference>
<feature type="domain" description="Peptidase M3A/M3B catalytic" evidence="8">
    <location>
        <begin position="315"/>
        <end position="761"/>
    </location>
</feature>
<dbReference type="GO" id="GO:0008241">
    <property type="term" value="F:peptidyl-dipeptidase activity"/>
    <property type="evidence" value="ECO:0007669"/>
    <property type="project" value="UniProtKB-EC"/>
</dbReference>
<keyword evidence="3 7" id="KW-0479">Metal-binding</keyword>
<dbReference type="GO" id="GO:0046872">
    <property type="term" value="F:metal ion binding"/>
    <property type="evidence" value="ECO:0007669"/>
    <property type="project" value="UniProtKB-UniRule"/>
</dbReference>
<accession>H1KTF4</accession>
<comment type="similarity">
    <text evidence="1 7">Belongs to the peptidase M3 family.</text>
</comment>
<gene>
    <name evidence="9" type="ORF">MetexDRAFT_5917</name>
</gene>
<dbReference type="Gene3D" id="1.10.1370.10">
    <property type="entry name" value="Neurolysin, domain 3"/>
    <property type="match status" value="1"/>
</dbReference>
<comment type="cofactor">
    <cofactor evidence="7">
        <name>Zn(2+)</name>
        <dbReference type="ChEBI" id="CHEBI:29105"/>
    </cofactor>
    <text evidence="7">Binds 1 zinc ion.</text>
</comment>
<evidence type="ECO:0000256" key="2">
    <source>
        <dbReference type="ARBA" id="ARBA00022670"/>
    </source>
</evidence>
<dbReference type="AlphaFoldDB" id="H1KTF4"/>
<dbReference type="InterPro" id="IPR034005">
    <property type="entry name" value="M3A_DCP"/>
</dbReference>
<reference evidence="9 10" key="1">
    <citation type="submission" date="2011-09" db="EMBL/GenBank/DDBJ databases">
        <title>The draft genome of Methylobacterium extorquens DSM 13060.</title>
        <authorList>
            <consortium name="US DOE Joint Genome Institute (JGI-PGF)"/>
            <person name="Lucas S."/>
            <person name="Han J."/>
            <person name="Lapidus A."/>
            <person name="Cheng J.-F."/>
            <person name="Goodwin L."/>
            <person name="Pitluck S."/>
            <person name="Peters L."/>
            <person name="Land M.L."/>
            <person name="Hauser L."/>
            <person name="Koskimaki J."/>
            <person name="Halonen O."/>
            <person name="Pirttila A."/>
            <person name="Frank C."/>
            <person name="Woyke T.J."/>
        </authorList>
    </citation>
    <scope>NUCLEOTIDE SEQUENCE [LARGE SCALE GENOMIC DNA]</scope>
    <source>
        <strain evidence="9 10">DSM 13060</strain>
    </source>
</reference>
<dbReference type="InterPro" id="IPR045090">
    <property type="entry name" value="Pept_M3A_M3B"/>
</dbReference>
<dbReference type="PANTHER" id="PTHR43660">
    <property type="entry name" value="DIPEPTIDYL CARBOXYPEPTIDASE"/>
    <property type="match status" value="1"/>
</dbReference>
<sequence>MCVPLARPRTVAPLIRRAAVPGKDAADTAGENVKEPGAGSCRFAPLGPQTYARRFTVRRAPKVLPMTADTARDLPEGTEPGRGGVQANPFDVSDWATPFGLPDFEAIRPEHYVPAFAHALKAHEAEIAAIAGNEAAPTFANTVAAMERAGAALDRVANVFFNLTGSNTSPELQAIERAVAPQLARHSSAITLNPELWARLSAIDADAEELSAEERRVLDRYRSRFRRAGAGLVPEAKTRIAEIAVRLAELGTQFSQNVLADERDFVLPLNGEADLAGLPPFLRDAAAEAAKERGGGQSHVITLSRSLIEPFLVFSTRRDLRALAYAAWTRRGENGGETDNRAIIAEIVRLRAERARLLGFDSFAHLKLDDTMAGSPDAAMELLRNVWKPALQRAATEREGLQALVRAEGHDFALEAHDWRHYSEKLRRAEHDLDESEIKPYLPLEGMIRAAFDTASRLFGLAFEELRDVPRYHPDVRTWLVRDADGSEVGLFLGDYFARPSKRSGAWMSAFRSQERLNGDIRPIIVNVMNFARAPRGEPTLLSFDDARTLFHEFGHALHGLLSDVTYPLLSGTAVSRDFVELPSQLYEHWLQQPEVLRAHARHVTTGEPMPDALLERLLAAANFNQGFATIEYAASAIVDMTLHLSAAGEDGLDVVAFEADALRRIAMPAEIAARHRAPHFAHIFSGDGYAAGYYSYLWSEVLDADAFDAFREAGDIFHPETAQRLRRMIYGAGNLRDAREAYTAFRGRLPSIEPLLKKRGLAA</sequence>
<dbReference type="GO" id="GO:0004180">
    <property type="term" value="F:carboxypeptidase activity"/>
    <property type="evidence" value="ECO:0007669"/>
    <property type="project" value="UniProtKB-KW"/>
</dbReference>
<dbReference type="FunFam" id="3.40.390.10:FF:000009">
    <property type="entry name" value="Oligopeptidase A"/>
    <property type="match status" value="1"/>
</dbReference>
<evidence type="ECO:0000256" key="7">
    <source>
        <dbReference type="RuleBase" id="RU003435"/>
    </source>
</evidence>
<evidence type="ECO:0000256" key="1">
    <source>
        <dbReference type="ARBA" id="ARBA00006040"/>
    </source>
</evidence>